<gene>
    <name evidence="2" type="ordered locus">XNC1_1669</name>
</gene>
<keyword evidence="3" id="KW-1185">Reference proteome</keyword>
<dbReference type="STRING" id="406817.XNC1_1669"/>
<evidence type="ECO:0000313" key="2">
    <source>
        <dbReference type="EMBL" id="CBJ89729.1"/>
    </source>
</evidence>
<sequence length="109" mass="12440">MKYRTLLLDALRLHFDEHLSRLDVGRRLGIPKSTICALFVRFKKLGMSWPLPDNMTADKLESQLYPARTHAVRLDIPAPVLADESVVRKRSRRPALRNTVAPAGRKKLP</sequence>
<evidence type="ECO:0000256" key="1">
    <source>
        <dbReference type="SAM" id="MobiDB-lite"/>
    </source>
</evidence>
<proteinExistence type="predicted"/>
<protein>
    <recommendedName>
        <fullName evidence="4">Transposase</fullName>
    </recommendedName>
</protein>
<reference evidence="2 3" key="1">
    <citation type="journal article" date="2011" name="PLoS ONE">
        <title>The entomopathogenic bacterial endosymbionts xenorhabdus and photorhabdus: convergent lifestyles from divergent genomes.</title>
        <authorList>
            <person name="Chaston J.M."/>
            <person name="Suen G."/>
            <person name="Tucker S.L."/>
            <person name="Andersen A.W."/>
            <person name="Bhasin A."/>
            <person name="Bode E."/>
            <person name="Bode H.B."/>
            <person name="Brachmann A.O."/>
            <person name="Cowles C.E."/>
            <person name="Cowles K.N."/>
            <person name="Darby C."/>
            <person name="de Leon L."/>
            <person name="Drace K."/>
            <person name="Du Z."/>
            <person name="Givaudan A."/>
            <person name="Herbert Tran E.E."/>
            <person name="Jewell K.A."/>
            <person name="Knack J.J."/>
            <person name="Krasomil-Osterfeld K.C."/>
            <person name="Kukor R."/>
            <person name="Lanois A."/>
            <person name="Latreille P."/>
            <person name="Leimgruber N.K."/>
            <person name="Lipke C.M."/>
            <person name="Liu R."/>
            <person name="Lu X."/>
            <person name="Martens E.C."/>
            <person name="Marri P.R."/>
            <person name="Medigue C."/>
            <person name="Menard M.L."/>
            <person name="Miller N.M."/>
            <person name="Morales-Soto N."/>
            <person name="Norton S."/>
            <person name="Ogier J.C."/>
            <person name="Orchard S.S."/>
            <person name="Park D."/>
            <person name="Park Y."/>
            <person name="Qurollo B.A."/>
            <person name="Sugar D.R."/>
            <person name="Richards G.R."/>
            <person name="Rouy Z."/>
            <person name="Slominski B."/>
            <person name="Slominski K."/>
            <person name="Snyder H."/>
            <person name="Tjaden B.C."/>
            <person name="van der Hoeven R."/>
            <person name="Welch R.D."/>
            <person name="Wheeler C."/>
            <person name="Xiang B."/>
            <person name="Barbazuk B."/>
            <person name="Gaudriault S."/>
            <person name="Goodner B."/>
            <person name="Slater S.C."/>
            <person name="Forst S."/>
            <person name="Goldman B.S."/>
            <person name="Goodrich-Blair H."/>
        </authorList>
    </citation>
    <scope>NUCLEOTIDE SEQUENCE [LARGE SCALE GENOMIC DNA]</scope>
    <source>
        <strain evidence="3">ATCC 19061 / DSM 3370 / CCUG 14189 / LMG 1036 / NCIMB 9965 / AN6</strain>
    </source>
</reference>
<evidence type="ECO:0008006" key="4">
    <source>
        <dbReference type="Google" id="ProtNLM"/>
    </source>
</evidence>
<evidence type="ECO:0000313" key="3">
    <source>
        <dbReference type="Proteomes" id="UP000008075"/>
    </source>
</evidence>
<dbReference type="KEGG" id="xne:XNC1_1669"/>
<dbReference type="HOGENOM" id="CLU_179902_0_0_6"/>
<dbReference type="eggNOG" id="COG2963">
    <property type="taxonomic scope" value="Bacteria"/>
</dbReference>
<feature type="region of interest" description="Disordered" evidence="1">
    <location>
        <begin position="90"/>
        <end position="109"/>
    </location>
</feature>
<organism evidence="2 3">
    <name type="scientific">Xenorhabdus nematophila (strain ATCC 19061 / DSM 3370 / CCUG 14189 / LMG 1036 / NCIMB 9965 / AN6)</name>
    <dbReference type="NCBI Taxonomy" id="406817"/>
    <lineage>
        <taxon>Bacteria</taxon>
        <taxon>Pseudomonadati</taxon>
        <taxon>Pseudomonadota</taxon>
        <taxon>Gammaproteobacteria</taxon>
        <taxon>Enterobacterales</taxon>
        <taxon>Morganellaceae</taxon>
        <taxon>Xenorhabdus</taxon>
    </lineage>
</organism>
<dbReference type="EMBL" id="FN667742">
    <property type="protein sequence ID" value="CBJ89729.1"/>
    <property type="molecule type" value="Genomic_DNA"/>
</dbReference>
<name>D3VC76_XENNA</name>
<accession>D3VC76</accession>
<dbReference type="AlphaFoldDB" id="D3VC76"/>
<dbReference type="Proteomes" id="UP000008075">
    <property type="component" value="Chromosome"/>
</dbReference>